<sequence length="174" mass="19906">MFFSCENDLANVKVVTATEDTPDQIFTDFHMLYSDSGNVKIEILGDKVEDYSKFGRVTKFKSGIIVNYYSDSATLVSRLTAEYAELKPLENIIIAKNNVIITNFEKQQTLKTEELYYDKRVKKIRTDKPFYIESPNTKANGIGLTADETFSNYTMSNFSLIYTDTTDNEFSTIK</sequence>
<dbReference type="GO" id="GO:0015221">
    <property type="term" value="F:lipopolysaccharide transmembrane transporter activity"/>
    <property type="evidence" value="ECO:0007669"/>
    <property type="project" value="InterPro"/>
</dbReference>
<reference evidence="1 2" key="1">
    <citation type="submission" date="2018-06" db="EMBL/GenBank/DDBJ databases">
        <title>The draft genome sequence of Crocinitomix sp. SM1701.</title>
        <authorList>
            <person name="Zhang X."/>
        </authorList>
    </citation>
    <scope>NUCLEOTIDE SEQUENCE [LARGE SCALE GENOMIC DNA]</scope>
    <source>
        <strain evidence="1 2">SM1701</strain>
    </source>
</reference>
<dbReference type="NCBIfam" id="TIGR04409">
    <property type="entry name" value="LptC_YrbK"/>
    <property type="match status" value="1"/>
</dbReference>
<dbReference type="GO" id="GO:0005886">
    <property type="term" value="C:plasma membrane"/>
    <property type="evidence" value="ECO:0007669"/>
    <property type="project" value="InterPro"/>
</dbReference>
<organism evidence="1 2">
    <name type="scientific">Putridiphycobacter roseus</name>
    <dbReference type="NCBI Taxonomy" id="2219161"/>
    <lineage>
        <taxon>Bacteria</taxon>
        <taxon>Pseudomonadati</taxon>
        <taxon>Bacteroidota</taxon>
        <taxon>Flavobacteriia</taxon>
        <taxon>Flavobacteriales</taxon>
        <taxon>Crocinitomicaceae</taxon>
        <taxon>Putridiphycobacter</taxon>
    </lineage>
</organism>
<gene>
    <name evidence="1" type="primary">lptC</name>
    <name evidence="1" type="ORF">DNU06_02390</name>
</gene>
<evidence type="ECO:0000313" key="1">
    <source>
        <dbReference type="EMBL" id="PZE18697.1"/>
    </source>
</evidence>
<dbReference type="AlphaFoldDB" id="A0A2W1N304"/>
<dbReference type="Proteomes" id="UP000249248">
    <property type="component" value="Unassembled WGS sequence"/>
</dbReference>
<accession>A0A2W1N304</accession>
<protein>
    <submittedName>
        <fullName evidence="1">LPS export ABC transporter periplasmic protein LptC</fullName>
    </submittedName>
</protein>
<dbReference type="Pfam" id="PF06835">
    <property type="entry name" value="LptC"/>
    <property type="match status" value="1"/>
</dbReference>
<keyword evidence="2" id="KW-1185">Reference proteome</keyword>
<name>A0A2W1N304_9FLAO</name>
<comment type="caution">
    <text evidence="1">The sequence shown here is derived from an EMBL/GenBank/DDBJ whole genome shotgun (WGS) entry which is preliminary data.</text>
</comment>
<dbReference type="InterPro" id="IPR026265">
    <property type="entry name" value="LptC"/>
</dbReference>
<proteinExistence type="predicted"/>
<dbReference type="InterPro" id="IPR010664">
    <property type="entry name" value="LipoPS_assembly_LptC-rel"/>
</dbReference>
<dbReference type="EMBL" id="QKSB01000001">
    <property type="protein sequence ID" value="PZE18697.1"/>
    <property type="molecule type" value="Genomic_DNA"/>
</dbReference>
<evidence type="ECO:0000313" key="2">
    <source>
        <dbReference type="Proteomes" id="UP000249248"/>
    </source>
</evidence>
<dbReference type="Gene3D" id="2.60.450.10">
    <property type="entry name" value="Lipopolysaccharide (LPS) transport protein A like domain"/>
    <property type="match status" value="1"/>
</dbReference>